<organism evidence="2 3">
    <name type="scientific">Paraburkholderia fungorum</name>
    <dbReference type="NCBI Taxonomy" id="134537"/>
    <lineage>
        <taxon>Bacteria</taxon>
        <taxon>Pseudomonadati</taxon>
        <taxon>Pseudomonadota</taxon>
        <taxon>Betaproteobacteria</taxon>
        <taxon>Burkholderiales</taxon>
        <taxon>Burkholderiaceae</taxon>
        <taxon>Paraburkholderia</taxon>
    </lineage>
</organism>
<feature type="transmembrane region" description="Helical" evidence="1">
    <location>
        <begin position="135"/>
        <end position="153"/>
    </location>
</feature>
<gene>
    <name evidence="2" type="ORF">BCY88_28005</name>
</gene>
<accession>A0A3R7E609</accession>
<feature type="transmembrane region" description="Helical" evidence="1">
    <location>
        <begin position="165"/>
        <end position="185"/>
    </location>
</feature>
<evidence type="ECO:0000313" key="2">
    <source>
        <dbReference type="EMBL" id="RKF45041.1"/>
    </source>
</evidence>
<feature type="transmembrane region" description="Helical" evidence="1">
    <location>
        <begin position="191"/>
        <end position="213"/>
    </location>
</feature>
<protein>
    <recommendedName>
        <fullName evidence="4">CPBP family intramembrane metalloprotease</fullName>
    </recommendedName>
</protein>
<dbReference type="OrthoDB" id="378663at2"/>
<feature type="transmembrane region" description="Helical" evidence="1">
    <location>
        <begin position="47"/>
        <end position="64"/>
    </location>
</feature>
<dbReference type="RefSeq" id="WP_120345628.1">
    <property type="nucleotide sequence ID" value="NZ_MCAS01000017.1"/>
</dbReference>
<dbReference type="AlphaFoldDB" id="A0A3R7E609"/>
<dbReference type="EMBL" id="MCAS01000017">
    <property type="protein sequence ID" value="RKF45041.1"/>
    <property type="molecule type" value="Genomic_DNA"/>
</dbReference>
<sequence length="242" mass="26980">MNIPALPENSLRSSWLPAGTLLLVGAWIASQAGFDIVFNAITGNVPWIRVALFLALTCIGIFCAQRTGLRLAAHGLAQPVVVAFGIGLLVALYVAVIDLIVFRQLLPPDYVAFFSGHPLSERLVYFMLRAFNENIFYRLFFMSTLLWGMGLVWRDSQGRIPNTAYWIAIVLAQTIPMLLNEAPFYPPHLTAAFLLYVVAHFILSGILWGFLYWRYGFVTAEIAHVSTHLFLQPIMGYVLGSA</sequence>
<reference evidence="2 3" key="1">
    <citation type="submission" date="2016-07" db="EMBL/GenBank/DDBJ databases">
        <title>Genome analysis of Burkholderia fungorum ES3-20.</title>
        <authorList>
            <person name="Xu D."/>
            <person name="Yao R."/>
            <person name="Zheng S."/>
        </authorList>
    </citation>
    <scope>NUCLEOTIDE SEQUENCE [LARGE SCALE GENOMIC DNA]</scope>
    <source>
        <strain evidence="2 3">ES3-20</strain>
    </source>
</reference>
<dbReference type="Proteomes" id="UP000283709">
    <property type="component" value="Unassembled WGS sequence"/>
</dbReference>
<evidence type="ECO:0000256" key="1">
    <source>
        <dbReference type="SAM" id="Phobius"/>
    </source>
</evidence>
<keyword evidence="1" id="KW-1133">Transmembrane helix</keyword>
<comment type="caution">
    <text evidence="2">The sequence shown here is derived from an EMBL/GenBank/DDBJ whole genome shotgun (WGS) entry which is preliminary data.</text>
</comment>
<name>A0A3R7E609_9BURK</name>
<proteinExistence type="predicted"/>
<evidence type="ECO:0008006" key="4">
    <source>
        <dbReference type="Google" id="ProtNLM"/>
    </source>
</evidence>
<evidence type="ECO:0000313" key="3">
    <source>
        <dbReference type="Proteomes" id="UP000283709"/>
    </source>
</evidence>
<keyword evidence="1" id="KW-0812">Transmembrane</keyword>
<keyword evidence="1" id="KW-0472">Membrane</keyword>
<feature type="transmembrane region" description="Helical" evidence="1">
    <location>
        <begin position="76"/>
        <end position="102"/>
    </location>
</feature>